<dbReference type="InterPro" id="IPR019734">
    <property type="entry name" value="TPR_rpt"/>
</dbReference>
<evidence type="ECO:0000313" key="3">
    <source>
        <dbReference type="Proteomes" id="UP000594688"/>
    </source>
</evidence>
<protein>
    <submittedName>
        <fullName evidence="2">Tetratricopeptide repeat protein</fullName>
    </submittedName>
</protein>
<name>A0A7T0BX08_9BACT</name>
<reference evidence="2 3" key="1">
    <citation type="submission" date="2020-02" db="EMBL/GenBank/DDBJ databases">
        <title>Genomic and physiological characterization of two novel Nitrospinaceae genera.</title>
        <authorList>
            <person name="Mueller A.J."/>
            <person name="Jung M.-Y."/>
            <person name="Strachan C.R."/>
            <person name="Herbold C.W."/>
            <person name="Kirkegaard R.H."/>
            <person name="Daims H."/>
        </authorList>
    </citation>
    <scope>NUCLEOTIDE SEQUENCE [LARGE SCALE GENOMIC DNA]</scope>
    <source>
        <strain evidence="2">EB</strain>
    </source>
</reference>
<dbReference type="SMART" id="SM00028">
    <property type="entry name" value="TPR"/>
    <property type="match status" value="2"/>
</dbReference>
<dbReference type="EMBL" id="CP048685">
    <property type="protein sequence ID" value="QPJ62421.1"/>
    <property type="molecule type" value="Genomic_DNA"/>
</dbReference>
<keyword evidence="1" id="KW-1133">Transmembrane helix</keyword>
<gene>
    <name evidence="2" type="ORF">G3M70_11285</name>
</gene>
<keyword evidence="1" id="KW-0812">Transmembrane</keyword>
<keyword evidence="1" id="KW-0472">Membrane</keyword>
<dbReference type="Gene3D" id="1.25.40.10">
    <property type="entry name" value="Tetratricopeptide repeat domain"/>
    <property type="match status" value="1"/>
</dbReference>
<organism evidence="2 3">
    <name type="scientific">Candidatus Nitronauta litoralis</name>
    <dbReference type="NCBI Taxonomy" id="2705533"/>
    <lineage>
        <taxon>Bacteria</taxon>
        <taxon>Pseudomonadati</taxon>
        <taxon>Nitrospinota/Tectimicrobiota group</taxon>
        <taxon>Nitrospinota</taxon>
        <taxon>Nitrospinia</taxon>
        <taxon>Nitrospinales</taxon>
        <taxon>Nitrospinaceae</taxon>
        <taxon>Candidatus Nitronauta</taxon>
    </lineage>
</organism>
<dbReference type="SUPFAM" id="SSF48452">
    <property type="entry name" value="TPR-like"/>
    <property type="match status" value="1"/>
</dbReference>
<accession>A0A7T0BX08</accession>
<proteinExistence type="predicted"/>
<dbReference type="KEGG" id="nli:G3M70_11285"/>
<evidence type="ECO:0000313" key="2">
    <source>
        <dbReference type="EMBL" id="QPJ62421.1"/>
    </source>
</evidence>
<dbReference type="AlphaFoldDB" id="A0A7T0BX08"/>
<sequence>MKTNVCFTTNNVFHTGIQYLVVISFMIVISSQATAWGSNEFPLNLPKVEGSKSFDMEIDQFNNAGIKHFQNESFIEAERNFRKGLNLARQLRDPSLGILNYNLALSLHKSGRHETATPYFTEARKYARGNKVILDSALLKKHECGFNPSIECKNLPSADMTIEGSN</sequence>
<dbReference type="Proteomes" id="UP000594688">
    <property type="component" value="Chromosome"/>
</dbReference>
<dbReference type="InterPro" id="IPR011990">
    <property type="entry name" value="TPR-like_helical_dom_sf"/>
</dbReference>
<feature type="transmembrane region" description="Helical" evidence="1">
    <location>
        <begin position="17"/>
        <end position="37"/>
    </location>
</feature>
<evidence type="ECO:0000256" key="1">
    <source>
        <dbReference type="SAM" id="Phobius"/>
    </source>
</evidence>